<dbReference type="EMBL" id="JAOYFB010000002">
    <property type="protein sequence ID" value="KAK4006655.1"/>
    <property type="molecule type" value="Genomic_DNA"/>
</dbReference>
<protein>
    <submittedName>
        <fullName evidence="2">Uncharacterized protein</fullName>
    </submittedName>
</protein>
<sequence length="115" mass="12971">MSAVIAGITHHEEQQDDKIQLLEQKLSETLSELERTIQNERGSSQENNVTIAAAYQYEIKRPASKTDTTVDKEIKMDPIFHQITTTDIKCVITATNIYSNNKTPATILEPLKIVK</sequence>
<feature type="coiled-coil region" evidence="1">
    <location>
        <begin position="12"/>
        <end position="43"/>
    </location>
</feature>
<evidence type="ECO:0000256" key="1">
    <source>
        <dbReference type="SAM" id="Coils"/>
    </source>
</evidence>
<organism evidence="2 3">
    <name type="scientific">Daphnia magna</name>
    <dbReference type="NCBI Taxonomy" id="35525"/>
    <lineage>
        <taxon>Eukaryota</taxon>
        <taxon>Metazoa</taxon>
        <taxon>Ecdysozoa</taxon>
        <taxon>Arthropoda</taxon>
        <taxon>Crustacea</taxon>
        <taxon>Branchiopoda</taxon>
        <taxon>Diplostraca</taxon>
        <taxon>Cladocera</taxon>
        <taxon>Anomopoda</taxon>
        <taxon>Daphniidae</taxon>
        <taxon>Daphnia</taxon>
    </lineage>
</organism>
<evidence type="ECO:0000313" key="2">
    <source>
        <dbReference type="EMBL" id="KAK4006655.1"/>
    </source>
</evidence>
<reference evidence="2 3" key="1">
    <citation type="journal article" date="2023" name="Nucleic Acids Res.">
        <title>The hologenome of Daphnia magna reveals possible DNA methylation and microbiome-mediated evolution of the host genome.</title>
        <authorList>
            <person name="Chaturvedi A."/>
            <person name="Li X."/>
            <person name="Dhandapani V."/>
            <person name="Marshall H."/>
            <person name="Kissane S."/>
            <person name="Cuenca-Cambronero M."/>
            <person name="Asole G."/>
            <person name="Calvet F."/>
            <person name="Ruiz-Romero M."/>
            <person name="Marangio P."/>
            <person name="Guigo R."/>
            <person name="Rago D."/>
            <person name="Mirbahai L."/>
            <person name="Eastwood N."/>
            <person name="Colbourne J.K."/>
            <person name="Zhou J."/>
            <person name="Mallon E."/>
            <person name="Orsini L."/>
        </authorList>
    </citation>
    <scope>NUCLEOTIDE SEQUENCE [LARGE SCALE GENOMIC DNA]</scope>
    <source>
        <strain evidence="2">LRV0_1</strain>
    </source>
</reference>
<name>A0ABQ9Z2I5_9CRUS</name>
<comment type="caution">
    <text evidence="2">The sequence shown here is derived from an EMBL/GenBank/DDBJ whole genome shotgun (WGS) entry which is preliminary data.</text>
</comment>
<gene>
    <name evidence="2" type="ORF">OUZ56_011813</name>
</gene>
<accession>A0ABQ9Z2I5</accession>
<keyword evidence="1" id="KW-0175">Coiled coil</keyword>
<proteinExistence type="predicted"/>
<evidence type="ECO:0000313" key="3">
    <source>
        <dbReference type="Proteomes" id="UP001234178"/>
    </source>
</evidence>
<keyword evidence="3" id="KW-1185">Reference proteome</keyword>
<dbReference type="Proteomes" id="UP001234178">
    <property type="component" value="Unassembled WGS sequence"/>
</dbReference>